<name>A0ABS7I8M0_9HYPH</name>
<sequence>MVFFSRKIEDHVSHLFAKISSHDITATCVHLRKNGYPFRIGILCDKFQLDWPLRGVSLSTGHLTVNAPVYASHWIEFNVHSPASIVFMGKSPIVSHWRKLVIETEPYWKRDQKLKLRAEGLEISFLEKKNHQRKLKTQATDTKMRQENAENEVSLKDTYGIITHSLDQNNVLPKIAAEFLKLDLKREKNQLSGYMIFDDFDVSYLFSPYFSDFPKVDGNLQWTFDDMDNLFDAHNERNWKQHLYGKSGFLKHSELTFQTGGVLHVSGPFSFDDEGYLTAKFQISFLQKTKLLTTLQHLFPAQERTLETLFFILNSFPQNADGSSVFSLLINHGWVKLGFVKLGRLAPL</sequence>
<reference evidence="1 2" key="1">
    <citation type="submission" date="2021-08" db="EMBL/GenBank/DDBJ databases">
        <title>Bartonella raoulti 094 sp. nov.</title>
        <authorList>
            <person name="Zgheib R."/>
            <person name="Hammoud A."/>
        </authorList>
    </citation>
    <scope>NUCLEOTIDE SEQUENCE [LARGE SCALE GENOMIC DNA]</scope>
    <source>
        <strain evidence="1 2">094</strain>
    </source>
</reference>
<dbReference type="InterPro" id="IPR018666">
    <property type="entry name" value="DUF2125"/>
</dbReference>
<protein>
    <submittedName>
        <fullName evidence="1">DUF2125 domain-containing protein</fullName>
    </submittedName>
</protein>
<gene>
    <name evidence="1" type="ORF">K3248_05025</name>
</gene>
<proteinExistence type="predicted"/>
<accession>A0ABS7I8M0</accession>
<dbReference type="Pfam" id="PF09898">
    <property type="entry name" value="DUF2125"/>
    <property type="match status" value="1"/>
</dbReference>
<dbReference type="EMBL" id="JAIFRO010000004">
    <property type="protein sequence ID" value="MBX4335949.1"/>
    <property type="molecule type" value="Genomic_DNA"/>
</dbReference>
<dbReference type="Proteomes" id="UP000746918">
    <property type="component" value="Unassembled WGS sequence"/>
</dbReference>
<organism evidence="1 2">
    <name type="scientific">Bartonella raoultii</name>
    <dbReference type="NCBI Taxonomy" id="1457020"/>
    <lineage>
        <taxon>Bacteria</taxon>
        <taxon>Pseudomonadati</taxon>
        <taxon>Pseudomonadota</taxon>
        <taxon>Alphaproteobacteria</taxon>
        <taxon>Hyphomicrobiales</taxon>
        <taxon>Bartonellaceae</taxon>
        <taxon>Bartonella</taxon>
    </lineage>
</organism>
<dbReference type="RefSeq" id="WP_220717306.1">
    <property type="nucleotide sequence ID" value="NZ_JAIFRO010000004.1"/>
</dbReference>
<evidence type="ECO:0000313" key="2">
    <source>
        <dbReference type="Proteomes" id="UP000746918"/>
    </source>
</evidence>
<keyword evidence="2" id="KW-1185">Reference proteome</keyword>
<evidence type="ECO:0000313" key="1">
    <source>
        <dbReference type="EMBL" id="MBX4335949.1"/>
    </source>
</evidence>
<comment type="caution">
    <text evidence="1">The sequence shown here is derived from an EMBL/GenBank/DDBJ whole genome shotgun (WGS) entry which is preliminary data.</text>
</comment>